<sequence>MERKLSTDSQVSHTSEVSTNGTRIRATHAVVLYSRDEQRTRLVMKLSDVSNYVSRPKVKVGDPIFLKLPTSRERFSGQIVFLG</sequence>
<evidence type="ECO:0000313" key="2">
    <source>
        <dbReference type="EMBL" id="CAF1082423.1"/>
    </source>
</evidence>
<protein>
    <submittedName>
        <fullName evidence="2">Uncharacterized protein</fullName>
    </submittedName>
</protein>
<name>A0A814MR93_9BILA</name>
<feature type="compositionally biased region" description="Polar residues" evidence="1">
    <location>
        <begin position="7"/>
        <end position="20"/>
    </location>
</feature>
<dbReference type="EMBL" id="CAJNOK010014493">
    <property type="protein sequence ID" value="CAF1206038.1"/>
    <property type="molecule type" value="Genomic_DNA"/>
</dbReference>
<evidence type="ECO:0000313" key="6">
    <source>
        <dbReference type="Proteomes" id="UP000663829"/>
    </source>
</evidence>
<accession>A0A814MR93</accession>
<feature type="region of interest" description="Disordered" evidence="1">
    <location>
        <begin position="1"/>
        <end position="20"/>
    </location>
</feature>
<organism evidence="2 6">
    <name type="scientific">Didymodactylos carnosus</name>
    <dbReference type="NCBI Taxonomy" id="1234261"/>
    <lineage>
        <taxon>Eukaryota</taxon>
        <taxon>Metazoa</taxon>
        <taxon>Spiralia</taxon>
        <taxon>Gnathifera</taxon>
        <taxon>Rotifera</taxon>
        <taxon>Eurotatoria</taxon>
        <taxon>Bdelloidea</taxon>
        <taxon>Philodinida</taxon>
        <taxon>Philodinidae</taxon>
        <taxon>Didymodactylos</taxon>
    </lineage>
</organism>
<dbReference type="EMBL" id="CAJOBC010005002">
    <property type="protein sequence ID" value="CAF3848069.1"/>
    <property type="molecule type" value="Genomic_DNA"/>
</dbReference>
<dbReference type="EMBL" id="CAJOBA010036025">
    <property type="protein sequence ID" value="CAF4015381.1"/>
    <property type="molecule type" value="Genomic_DNA"/>
</dbReference>
<dbReference type="Proteomes" id="UP000681722">
    <property type="component" value="Unassembled WGS sequence"/>
</dbReference>
<dbReference type="Proteomes" id="UP000682733">
    <property type="component" value="Unassembled WGS sequence"/>
</dbReference>
<dbReference type="AlphaFoldDB" id="A0A814MR93"/>
<keyword evidence="6" id="KW-1185">Reference proteome</keyword>
<dbReference type="Proteomes" id="UP000663829">
    <property type="component" value="Unassembled WGS sequence"/>
</dbReference>
<evidence type="ECO:0000313" key="3">
    <source>
        <dbReference type="EMBL" id="CAF1206038.1"/>
    </source>
</evidence>
<reference evidence="2" key="1">
    <citation type="submission" date="2021-02" db="EMBL/GenBank/DDBJ databases">
        <authorList>
            <person name="Nowell W R."/>
        </authorList>
    </citation>
    <scope>NUCLEOTIDE SEQUENCE</scope>
</reference>
<evidence type="ECO:0000256" key="1">
    <source>
        <dbReference type="SAM" id="MobiDB-lite"/>
    </source>
</evidence>
<evidence type="ECO:0000313" key="5">
    <source>
        <dbReference type="EMBL" id="CAF4015381.1"/>
    </source>
</evidence>
<proteinExistence type="predicted"/>
<evidence type="ECO:0000313" key="4">
    <source>
        <dbReference type="EMBL" id="CAF3848069.1"/>
    </source>
</evidence>
<dbReference type="Proteomes" id="UP000677228">
    <property type="component" value="Unassembled WGS sequence"/>
</dbReference>
<comment type="caution">
    <text evidence="2">The sequence shown here is derived from an EMBL/GenBank/DDBJ whole genome shotgun (WGS) entry which is preliminary data.</text>
</comment>
<dbReference type="EMBL" id="CAJNOQ010005003">
    <property type="protein sequence ID" value="CAF1082423.1"/>
    <property type="molecule type" value="Genomic_DNA"/>
</dbReference>
<gene>
    <name evidence="2" type="ORF">GPM918_LOCUS17835</name>
    <name evidence="3" type="ORF">OVA965_LOCUS24218</name>
    <name evidence="4" type="ORF">SRO942_LOCUS17829</name>
    <name evidence="5" type="ORF">TMI583_LOCUS24937</name>
</gene>